<keyword evidence="2" id="KW-1185">Reference proteome</keyword>
<sequence>MATNPLKKIELNCDMGESLGRWILADDEAIMPHIDACNIAAGFHASDPTTIHKTVRLAKKDNIQIGAHPGFGDLVGFGRRTMLLSPEEVADLITYQAGAVQAFCQRQGVTMSHIKPHGALYFYLLSDQKICTAAVEAIKAFNVPMYGLPNSIQESTCASLGVPFVPEIFVDIEYSAEGNLIPPAKSKPISPEECAERVRMAFENDHLPAQQPASATTTKPLNLKGKHFSVCLHSDFKAAVDNVKAVRQMIDSINNKNV</sequence>
<dbReference type="STRING" id="1280837.A0A316VAL9"/>
<organism evidence="1 2">
    <name type="scientific">Meira miltonrushii</name>
    <dbReference type="NCBI Taxonomy" id="1280837"/>
    <lineage>
        <taxon>Eukaryota</taxon>
        <taxon>Fungi</taxon>
        <taxon>Dikarya</taxon>
        <taxon>Basidiomycota</taxon>
        <taxon>Ustilaginomycotina</taxon>
        <taxon>Exobasidiomycetes</taxon>
        <taxon>Exobasidiales</taxon>
        <taxon>Brachybasidiaceae</taxon>
        <taxon>Meira</taxon>
    </lineage>
</organism>
<dbReference type="PANTHER" id="PTHR30292">
    <property type="entry name" value="UNCHARACTERIZED PROTEIN YBGL-RELATED"/>
    <property type="match status" value="1"/>
</dbReference>
<dbReference type="RefSeq" id="XP_025354868.1">
    <property type="nucleotide sequence ID" value="XM_025500075.1"/>
</dbReference>
<proteinExistence type="predicted"/>
<dbReference type="InParanoid" id="A0A316VAL9"/>
<dbReference type="InterPro" id="IPR005501">
    <property type="entry name" value="LamB/YcsF/PxpA-like"/>
</dbReference>
<gene>
    <name evidence="1" type="ORF">FA14DRAFT_167232</name>
</gene>
<protein>
    <submittedName>
        <fullName evidence="1">LamB/YcsF</fullName>
    </submittedName>
</protein>
<dbReference type="SUPFAM" id="SSF88713">
    <property type="entry name" value="Glycoside hydrolase/deacetylase"/>
    <property type="match status" value="1"/>
</dbReference>
<dbReference type="GeneID" id="37021856"/>
<reference evidence="1 2" key="1">
    <citation type="journal article" date="2018" name="Mol. Biol. Evol.">
        <title>Broad Genomic Sampling Reveals a Smut Pathogenic Ancestry of the Fungal Clade Ustilaginomycotina.</title>
        <authorList>
            <person name="Kijpornyongpan T."/>
            <person name="Mondo S.J."/>
            <person name="Barry K."/>
            <person name="Sandor L."/>
            <person name="Lee J."/>
            <person name="Lipzen A."/>
            <person name="Pangilinan J."/>
            <person name="LaButti K."/>
            <person name="Hainaut M."/>
            <person name="Henrissat B."/>
            <person name="Grigoriev I.V."/>
            <person name="Spatafora J.W."/>
            <person name="Aime M.C."/>
        </authorList>
    </citation>
    <scope>NUCLEOTIDE SEQUENCE [LARGE SCALE GENOMIC DNA]</scope>
    <source>
        <strain evidence="1 2">MCA 3882</strain>
    </source>
</reference>
<dbReference type="NCBIfam" id="NF003816">
    <property type="entry name" value="PRK05406.1-5"/>
    <property type="match status" value="1"/>
</dbReference>
<name>A0A316VAL9_9BASI</name>
<evidence type="ECO:0000313" key="1">
    <source>
        <dbReference type="EMBL" id="PWN34566.1"/>
    </source>
</evidence>
<dbReference type="GO" id="GO:0005975">
    <property type="term" value="P:carbohydrate metabolic process"/>
    <property type="evidence" value="ECO:0007669"/>
    <property type="project" value="InterPro"/>
</dbReference>
<dbReference type="Pfam" id="PF03746">
    <property type="entry name" value="LamB_YcsF"/>
    <property type="match status" value="1"/>
</dbReference>
<dbReference type="PANTHER" id="PTHR30292:SF0">
    <property type="entry name" value="5-OXOPROLINASE SUBUNIT A"/>
    <property type="match status" value="1"/>
</dbReference>
<evidence type="ECO:0000313" key="2">
    <source>
        <dbReference type="Proteomes" id="UP000245771"/>
    </source>
</evidence>
<dbReference type="NCBIfam" id="NF003814">
    <property type="entry name" value="PRK05406.1-3"/>
    <property type="match status" value="1"/>
</dbReference>
<dbReference type="InterPro" id="IPR011330">
    <property type="entry name" value="Glyco_hydro/deAcase_b/a-brl"/>
</dbReference>
<dbReference type="OrthoDB" id="5295431at2759"/>
<dbReference type="Gene3D" id="3.20.20.370">
    <property type="entry name" value="Glycoside hydrolase/deacetylase"/>
    <property type="match status" value="1"/>
</dbReference>
<dbReference type="AlphaFoldDB" id="A0A316VAL9"/>
<dbReference type="EMBL" id="KZ819603">
    <property type="protein sequence ID" value="PWN34566.1"/>
    <property type="molecule type" value="Genomic_DNA"/>
</dbReference>
<accession>A0A316VAL9</accession>
<dbReference type="Proteomes" id="UP000245771">
    <property type="component" value="Unassembled WGS sequence"/>
</dbReference>